<evidence type="ECO:0000313" key="2">
    <source>
        <dbReference type="Proteomes" id="UP001501710"/>
    </source>
</evidence>
<comment type="caution">
    <text evidence="1">The sequence shown here is derived from an EMBL/GenBank/DDBJ whole genome shotgun (WGS) entry which is preliminary data.</text>
</comment>
<name>A0ABP8CMK7_9ACTN</name>
<protein>
    <submittedName>
        <fullName evidence="1">Uncharacterized protein</fullName>
    </submittedName>
</protein>
<evidence type="ECO:0000313" key="1">
    <source>
        <dbReference type="EMBL" id="GAA4240977.1"/>
    </source>
</evidence>
<keyword evidence="2" id="KW-1185">Reference proteome</keyword>
<accession>A0ABP8CMK7</accession>
<proteinExistence type="predicted"/>
<dbReference type="RefSeq" id="WP_344905770.1">
    <property type="nucleotide sequence ID" value="NZ_BAABAS010000026.1"/>
</dbReference>
<organism evidence="1 2">
    <name type="scientific">Actinomadura meridiana</name>
    <dbReference type="NCBI Taxonomy" id="559626"/>
    <lineage>
        <taxon>Bacteria</taxon>
        <taxon>Bacillati</taxon>
        <taxon>Actinomycetota</taxon>
        <taxon>Actinomycetes</taxon>
        <taxon>Streptosporangiales</taxon>
        <taxon>Thermomonosporaceae</taxon>
        <taxon>Actinomadura</taxon>
    </lineage>
</organism>
<reference evidence="2" key="1">
    <citation type="journal article" date="2019" name="Int. J. Syst. Evol. Microbiol.">
        <title>The Global Catalogue of Microorganisms (GCM) 10K type strain sequencing project: providing services to taxonomists for standard genome sequencing and annotation.</title>
        <authorList>
            <consortium name="The Broad Institute Genomics Platform"/>
            <consortium name="The Broad Institute Genome Sequencing Center for Infectious Disease"/>
            <person name="Wu L."/>
            <person name="Ma J."/>
        </authorList>
    </citation>
    <scope>NUCLEOTIDE SEQUENCE [LARGE SCALE GENOMIC DNA]</scope>
    <source>
        <strain evidence="2">JCM 17440</strain>
    </source>
</reference>
<sequence length="186" mass="19082">MAEAAPAAPAVPAALAAPTGPVRFAAGEVADRLARLDESLGGLERTPGAIAESALSAVTLLAEVYGEALARVMDRVAGDRRLTETLLDDELVGHLLVLHGVHPEPVERRIAQAIGPGAELDGIEGDTVRVRLASGGCGCGAGKAKEAVREAVLAVAPDATRVEFVEPPPPPAFVPVEALIRRDGAR</sequence>
<dbReference type="EMBL" id="BAABAS010000026">
    <property type="protein sequence ID" value="GAA4240977.1"/>
    <property type="molecule type" value="Genomic_DNA"/>
</dbReference>
<dbReference type="Proteomes" id="UP001501710">
    <property type="component" value="Unassembled WGS sequence"/>
</dbReference>
<gene>
    <name evidence="1" type="ORF">GCM10022254_67980</name>
</gene>